<evidence type="ECO:0000313" key="2">
    <source>
        <dbReference type="EMBL" id="MDT0620077.1"/>
    </source>
</evidence>
<organism evidence="2 3">
    <name type="scientific">Croceitalea vernalis</name>
    <dbReference type="NCBI Taxonomy" id="3075599"/>
    <lineage>
        <taxon>Bacteria</taxon>
        <taxon>Pseudomonadati</taxon>
        <taxon>Bacteroidota</taxon>
        <taxon>Flavobacteriia</taxon>
        <taxon>Flavobacteriales</taxon>
        <taxon>Flavobacteriaceae</taxon>
        <taxon>Croceitalea</taxon>
    </lineage>
</organism>
<gene>
    <name evidence="2" type="ORF">RM520_00490</name>
</gene>
<dbReference type="EMBL" id="JAVRHU010000001">
    <property type="protein sequence ID" value="MDT0620077.1"/>
    <property type="molecule type" value="Genomic_DNA"/>
</dbReference>
<feature type="transmembrane region" description="Helical" evidence="1">
    <location>
        <begin position="120"/>
        <end position="142"/>
    </location>
</feature>
<keyword evidence="3" id="KW-1185">Reference proteome</keyword>
<name>A0ABU3BC76_9FLAO</name>
<accession>A0ABU3BC76</accession>
<evidence type="ECO:0000313" key="3">
    <source>
        <dbReference type="Proteomes" id="UP001250662"/>
    </source>
</evidence>
<feature type="transmembrane region" description="Helical" evidence="1">
    <location>
        <begin position="40"/>
        <end position="65"/>
    </location>
</feature>
<keyword evidence="1" id="KW-0812">Transmembrane</keyword>
<dbReference type="RefSeq" id="WP_311386599.1">
    <property type="nucleotide sequence ID" value="NZ_JAVRHU010000001.1"/>
</dbReference>
<evidence type="ECO:0000256" key="1">
    <source>
        <dbReference type="SAM" id="Phobius"/>
    </source>
</evidence>
<feature type="transmembrane region" description="Helical" evidence="1">
    <location>
        <begin position="77"/>
        <end position="96"/>
    </location>
</feature>
<comment type="caution">
    <text evidence="2">The sequence shown here is derived from an EMBL/GenBank/DDBJ whole genome shotgun (WGS) entry which is preliminary data.</text>
</comment>
<proteinExistence type="predicted"/>
<keyword evidence="1" id="KW-0472">Membrane</keyword>
<protein>
    <submittedName>
        <fullName evidence="2">Uncharacterized protein</fullName>
    </submittedName>
</protein>
<reference evidence="2 3" key="1">
    <citation type="submission" date="2023-09" db="EMBL/GenBank/DDBJ databases">
        <authorList>
            <person name="Rey-Velasco X."/>
        </authorList>
    </citation>
    <scope>NUCLEOTIDE SEQUENCE [LARGE SCALE GENOMIC DNA]</scope>
    <source>
        <strain evidence="2 3">P007</strain>
    </source>
</reference>
<sequence length="150" mass="17641">MKYQKAHFSVSLVFLLLFCAMSLSQNDATLIINIYDTYLVFDYTTFFIIFAQWFGLIGLGYWILARFNIKMISSLQLAHFIGSLILLIPLCFPKYFRIEDKDFPYLGASDKIYYQYDESAIFLLALLLFIAVQLVYFLNILISTLRRNKY</sequence>
<dbReference type="Proteomes" id="UP001250662">
    <property type="component" value="Unassembled WGS sequence"/>
</dbReference>
<keyword evidence="1" id="KW-1133">Transmembrane helix</keyword>